<sequence>MTTGLEIKDYNSWQLPLISDYVRKWAKQTPTNDALISAETGQRFSYREFDEASDLYAMALTKMGLTKGDILVTQFLAVPEFFLLIYGCLKAGVIISPVDIRLQPHEVVRDIGKVQAKAFFCPGTTPMKDFTEVVQAVRQACPSIAHIVQWMPFGLPEEMAEGSLGFDSLFGEEALDALRQDTALKDAVRSVENALTTRDPALIIFTTGTTGDPKPALLCHENILINNMVAGRGASLYGTNFRLLNVMPTSHVAGTSQGPMSAWFAGGSVCSMGFFSPDKAMEALATHRSTFIGGVPTHFRMLWALPDYEFYDRSSLRFALYGGSAVDTAFLEQLAEMSPLFGTAYGMTESGGFFSATPKGLSVSEMSGQVGQFFPDLAPVTIRKPMNPDGTAGEEVAKGEVGEICVEGGIVFLGYVNNEEATRACRTTEGILYTGDMGSLKPMGGYEAIVFAGRRKFVIKPKGYLVFPDEVADHLTRHPKVSQAQVVGAPHDLFTDGVFAFVQPTEEGCVTEEELAAHCKQIASYKRPCHVHFWPVGEQFPVNKVNKVDLLTLTHQAEAIVEELRQQGGWDR</sequence>
<dbReference type="SUPFAM" id="SSF56801">
    <property type="entry name" value="Acetyl-CoA synthetase-like"/>
    <property type="match status" value="1"/>
</dbReference>
<dbReference type="InterPro" id="IPR042099">
    <property type="entry name" value="ANL_N_sf"/>
</dbReference>
<dbReference type="Pfam" id="PF13193">
    <property type="entry name" value="AMP-binding_C"/>
    <property type="match status" value="1"/>
</dbReference>
<dbReference type="PROSITE" id="PS00455">
    <property type="entry name" value="AMP_BINDING"/>
    <property type="match status" value="1"/>
</dbReference>
<keyword evidence="6" id="KW-1185">Reference proteome</keyword>
<dbReference type="Pfam" id="PF00501">
    <property type="entry name" value="AMP-binding"/>
    <property type="match status" value="1"/>
</dbReference>
<dbReference type="RefSeq" id="WP_180138039.1">
    <property type="nucleotide sequence ID" value="NZ_CAADHO010000002.1"/>
</dbReference>
<dbReference type="InterPro" id="IPR000873">
    <property type="entry name" value="AMP-dep_synth/lig_dom"/>
</dbReference>
<dbReference type="InterPro" id="IPR045851">
    <property type="entry name" value="AMP-bd_C_sf"/>
</dbReference>
<evidence type="ECO:0000256" key="2">
    <source>
        <dbReference type="ARBA" id="ARBA00022598"/>
    </source>
</evidence>
<organism evidence="5 6">
    <name type="scientific">Desulfoluna butyratoxydans</name>
    <dbReference type="NCBI Taxonomy" id="231438"/>
    <lineage>
        <taxon>Bacteria</taxon>
        <taxon>Pseudomonadati</taxon>
        <taxon>Thermodesulfobacteriota</taxon>
        <taxon>Desulfobacteria</taxon>
        <taxon>Desulfobacterales</taxon>
        <taxon>Desulfolunaceae</taxon>
        <taxon>Desulfoluna</taxon>
    </lineage>
</organism>
<evidence type="ECO:0000313" key="5">
    <source>
        <dbReference type="EMBL" id="VFQ43696.1"/>
    </source>
</evidence>
<dbReference type="GO" id="GO:0031956">
    <property type="term" value="F:medium-chain fatty acid-CoA ligase activity"/>
    <property type="evidence" value="ECO:0007669"/>
    <property type="project" value="TreeGrafter"/>
</dbReference>
<evidence type="ECO:0000259" key="4">
    <source>
        <dbReference type="Pfam" id="PF13193"/>
    </source>
</evidence>
<evidence type="ECO:0000259" key="3">
    <source>
        <dbReference type="Pfam" id="PF00501"/>
    </source>
</evidence>
<evidence type="ECO:0000313" key="6">
    <source>
        <dbReference type="Proteomes" id="UP000507962"/>
    </source>
</evidence>
<dbReference type="PANTHER" id="PTHR43201">
    <property type="entry name" value="ACYL-COA SYNTHETASE"/>
    <property type="match status" value="1"/>
</dbReference>
<dbReference type="Gene3D" id="3.30.300.30">
    <property type="match status" value="1"/>
</dbReference>
<keyword evidence="2 5" id="KW-0436">Ligase</keyword>
<dbReference type="PANTHER" id="PTHR43201:SF5">
    <property type="entry name" value="MEDIUM-CHAIN ACYL-COA LIGASE ACSF2, MITOCHONDRIAL"/>
    <property type="match status" value="1"/>
</dbReference>
<dbReference type="GO" id="GO:0006631">
    <property type="term" value="P:fatty acid metabolic process"/>
    <property type="evidence" value="ECO:0007669"/>
    <property type="project" value="TreeGrafter"/>
</dbReference>
<feature type="domain" description="AMP-binding enzyme C-terminal" evidence="4">
    <location>
        <begin position="470"/>
        <end position="535"/>
    </location>
</feature>
<dbReference type="InterPro" id="IPR020845">
    <property type="entry name" value="AMP-binding_CS"/>
</dbReference>
<name>A0A4U8YJ21_9BACT</name>
<protein>
    <submittedName>
        <fullName evidence="5">Amp-dependent synthetase/ligase</fullName>
    </submittedName>
</protein>
<dbReference type="AlphaFoldDB" id="A0A4U8YJ21"/>
<dbReference type="EMBL" id="CAADHO010000002">
    <property type="protein sequence ID" value="VFQ43696.1"/>
    <property type="molecule type" value="Genomic_DNA"/>
</dbReference>
<gene>
    <name evidence="5" type="ORF">MSL71_13350</name>
</gene>
<dbReference type="Gene3D" id="3.40.50.12780">
    <property type="entry name" value="N-terminal domain of ligase-like"/>
    <property type="match status" value="1"/>
</dbReference>
<reference evidence="5 6" key="1">
    <citation type="submission" date="2019-03" db="EMBL/GenBank/DDBJ databases">
        <authorList>
            <person name="Nijsse B."/>
        </authorList>
    </citation>
    <scope>NUCLEOTIDE SEQUENCE [LARGE SCALE GENOMIC DNA]</scope>
    <source>
        <strain evidence="5">Desulfoluna butyratoxydans MSL71</strain>
    </source>
</reference>
<comment type="similarity">
    <text evidence="1">Belongs to the ATP-dependent AMP-binding enzyme family.</text>
</comment>
<accession>A0A4U8YJ21</accession>
<dbReference type="InterPro" id="IPR025110">
    <property type="entry name" value="AMP-bd_C"/>
</dbReference>
<evidence type="ECO:0000256" key="1">
    <source>
        <dbReference type="ARBA" id="ARBA00006432"/>
    </source>
</evidence>
<dbReference type="Proteomes" id="UP000507962">
    <property type="component" value="Unassembled WGS sequence"/>
</dbReference>
<proteinExistence type="inferred from homology"/>
<feature type="domain" description="AMP-dependent synthetase/ligase" evidence="3">
    <location>
        <begin position="23"/>
        <end position="415"/>
    </location>
</feature>